<dbReference type="InterPro" id="IPR052908">
    <property type="entry name" value="AP-4-A_phosphorylase"/>
</dbReference>
<gene>
    <name evidence="4" type="ordered locus">Pyrfu_0971</name>
</gene>
<dbReference type="HOGENOM" id="CLU_056776_1_2_2"/>
<dbReference type="KEGG" id="pfm:Pyrfu_0971"/>
<dbReference type="PANTHER" id="PTHR42997:SF1">
    <property type="entry name" value="AP-4-A PHOSPHORYLASE"/>
    <property type="match status" value="1"/>
</dbReference>
<dbReference type="SUPFAM" id="SSF54197">
    <property type="entry name" value="HIT-like"/>
    <property type="match status" value="1"/>
</dbReference>
<dbReference type="Proteomes" id="UP000001037">
    <property type="component" value="Chromosome"/>
</dbReference>
<evidence type="ECO:0000313" key="5">
    <source>
        <dbReference type="Proteomes" id="UP000001037"/>
    </source>
</evidence>
<dbReference type="InterPro" id="IPR011146">
    <property type="entry name" value="HIT-like"/>
</dbReference>
<dbReference type="FunCoup" id="G0EEL7">
    <property type="interactions" value="81"/>
</dbReference>
<dbReference type="EMBL" id="CP002838">
    <property type="protein sequence ID" value="AEM38839.1"/>
    <property type="molecule type" value="Genomic_DNA"/>
</dbReference>
<dbReference type="GeneID" id="11139447"/>
<dbReference type="CDD" id="cd01275">
    <property type="entry name" value="FHIT"/>
    <property type="match status" value="1"/>
</dbReference>
<evidence type="ECO:0000256" key="1">
    <source>
        <dbReference type="ARBA" id="ARBA00022741"/>
    </source>
</evidence>
<accession>G0EEL7</accession>
<reference evidence="4 5" key="1">
    <citation type="journal article" date="2011" name="Stand. Genomic Sci.">
        <title>Complete genome sequence of the hyperthermophilic chemolithoautotroph Pyrolobus fumarii type strain (1A).</title>
        <authorList>
            <person name="Anderson I."/>
            <person name="Goker M."/>
            <person name="Nolan M."/>
            <person name="Lucas S."/>
            <person name="Hammon N."/>
            <person name="Deshpande S."/>
            <person name="Cheng J.F."/>
            <person name="Tapia R."/>
            <person name="Han C."/>
            <person name="Goodwin L."/>
            <person name="Pitluck S."/>
            <person name="Huntemann M."/>
            <person name="Liolios K."/>
            <person name="Ivanova N."/>
            <person name="Pagani I."/>
            <person name="Mavromatis K."/>
            <person name="Ovchinikova G."/>
            <person name="Pati A."/>
            <person name="Chen A."/>
            <person name="Palaniappan K."/>
            <person name="Land M."/>
            <person name="Hauser L."/>
            <person name="Brambilla E.M."/>
            <person name="Huber H."/>
            <person name="Yasawong M."/>
            <person name="Rohde M."/>
            <person name="Spring S."/>
            <person name="Abt B."/>
            <person name="Sikorski J."/>
            <person name="Wirth R."/>
            <person name="Detter J.C."/>
            <person name="Woyke T."/>
            <person name="Bristow J."/>
            <person name="Eisen J.A."/>
            <person name="Markowitz V."/>
            <person name="Hugenholtz P."/>
            <person name="Kyrpides N.C."/>
            <person name="Klenk H.P."/>
            <person name="Lapidus A."/>
        </authorList>
    </citation>
    <scope>NUCLEOTIDE SEQUENCE [LARGE SCALE GENOMIC DNA]</scope>
    <source>
        <strain evidence="5">DSM 11204 / 1A</strain>
    </source>
</reference>
<dbReference type="AlphaFoldDB" id="G0EEL7"/>
<evidence type="ECO:0000259" key="3">
    <source>
        <dbReference type="PROSITE" id="PS51084"/>
    </source>
</evidence>
<evidence type="ECO:0000256" key="2">
    <source>
        <dbReference type="PROSITE-ProRule" id="PRU00464"/>
    </source>
</evidence>
<dbReference type="RefSeq" id="WP_014026516.1">
    <property type="nucleotide sequence ID" value="NC_015931.1"/>
</dbReference>
<dbReference type="GO" id="GO:0003824">
    <property type="term" value="F:catalytic activity"/>
    <property type="evidence" value="ECO:0007669"/>
    <property type="project" value="InterPro"/>
</dbReference>
<dbReference type="InterPro" id="IPR039383">
    <property type="entry name" value="FHIT"/>
</dbReference>
<organism evidence="4 5">
    <name type="scientific">Pyrolobus fumarii (strain DSM 11204 / 1A)</name>
    <dbReference type="NCBI Taxonomy" id="694429"/>
    <lineage>
        <taxon>Archaea</taxon>
        <taxon>Thermoproteota</taxon>
        <taxon>Thermoprotei</taxon>
        <taxon>Desulfurococcales</taxon>
        <taxon>Pyrodictiaceae</taxon>
        <taxon>Pyrolobus</taxon>
    </lineage>
</organism>
<protein>
    <submittedName>
        <fullName evidence="4">Histidine triad (HIT) protein</fullName>
    </submittedName>
</protein>
<dbReference type="PROSITE" id="PS51084">
    <property type="entry name" value="HIT_2"/>
    <property type="match status" value="1"/>
</dbReference>
<name>G0EEL7_PYRF1</name>
<keyword evidence="1" id="KW-0547">Nucleotide-binding</keyword>
<dbReference type="Pfam" id="PF01230">
    <property type="entry name" value="HIT"/>
    <property type="match status" value="1"/>
</dbReference>
<dbReference type="Gene3D" id="3.30.428.10">
    <property type="entry name" value="HIT-like"/>
    <property type="match status" value="1"/>
</dbReference>
<dbReference type="GO" id="GO:0000166">
    <property type="term" value="F:nucleotide binding"/>
    <property type="evidence" value="ECO:0007669"/>
    <property type="project" value="UniProtKB-KW"/>
</dbReference>
<dbReference type="STRING" id="694429.Pyrfu_0971"/>
<feature type="short sequence motif" description="Histidine triad motif" evidence="2">
    <location>
        <begin position="119"/>
        <end position="123"/>
    </location>
</feature>
<dbReference type="InParanoid" id="G0EEL7"/>
<dbReference type="eggNOG" id="arCOG00419">
    <property type="taxonomic scope" value="Archaea"/>
</dbReference>
<sequence>MKVLWAPWRYSYVKRATEGKEEGCVLCRLQGMNDEDALIIFRGRHNYIVMNLYPYNTGHVMIVPKRHVANLEDLTIEEKLELIVLTQASIQGIREALNPHGFNVGINLGRVAGAGIEDHIHVHVVPRWNGDTNFMPVIAETKVIPQDVRETYRVIRDPIARYAEKLLKELQDYRESS</sequence>
<feature type="domain" description="HIT" evidence="3">
    <location>
        <begin position="25"/>
        <end position="134"/>
    </location>
</feature>
<dbReference type="InterPro" id="IPR036265">
    <property type="entry name" value="HIT-like_sf"/>
</dbReference>
<proteinExistence type="predicted"/>
<evidence type="ECO:0000313" key="4">
    <source>
        <dbReference type="EMBL" id="AEM38839.1"/>
    </source>
</evidence>
<keyword evidence="5" id="KW-1185">Reference proteome</keyword>
<dbReference type="OrthoDB" id="26806at2157"/>
<dbReference type="PANTHER" id="PTHR42997">
    <property type="entry name" value="HIT FAMILY HYDROLASE"/>
    <property type="match status" value="1"/>
</dbReference>